<gene>
    <name evidence="1" type="ORF">DPEC_G00096940</name>
</gene>
<dbReference type="EMBL" id="CM055735">
    <property type="protein sequence ID" value="KAJ8007705.1"/>
    <property type="molecule type" value="Genomic_DNA"/>
</dbReference>
<accession>A0ACC2GWB4</accession>
<reference evidence="1" key="1">
    <citation type="submission" date="2021-05" db="EMBL/GenBank/DDBJ databases">
        <authorList>
            <person name="Pan Q."/>
            <person name="Jouanno E."/>
            <person name="Zahm M."/>
            <person name="Klopp C."/>
            <person name="Cabau C."/>
            <person name="Louis A."/>
            <person name="Berthelot C."/>
            <person name="Parey E."/>
            <person name="Roest Crollius H."/>
            <person name="Montfort J."/>
            <person name="Robinson-Rechavi M."/>
            <person name="Bouchez O."/>
            <person name="Lampietro C."/>
            <person name="Lopez Roques C."/>
            <person name="Donnadieu C."/>
            <person name="Postlethwait J."/>
            <person name="Bobe J."/>
            <person name="Dillon D."/>
            <person name="Chandos A."/>
            <person name="von Hippel F."/>
            <person name="Guiguen Y."/>
        </authorList>
    </citation>
    <scope>NUCLEOTIDE SEQUENCE</scope>
    <source>
        <strain evidence="1">YG-Jan2019</strain>
    </source>
</reference>
<protein>
    <submittedName>
        <fullName evidence="1">Uncharacterized protein</fullName>
    </submittedName>
</protein>
<dbReference type="Proteomes" id="UP001157502">
    <property type="component" value="Chromosome 8"/>
</dbReference>
<sequence>MAKMKGAGRKFKVESDAHGAGAGACCREEQFATDEGNLEGSIAEVKLSVSKIAELAGFPSRHSAGSKGKTMVVSTSSLADTQFTDVNKDGGPLCH</sequence>
<name>A0ACC2GWB4_DALPE</name>
<keyword evidence="2" id="KW-1185">Reference proteome</keyword>
<organism evidence="1 2">
    <name type="scientific">Dallia pectoralis</name>
    <name type="common">Alaska blackfish</name>
    <dbReference type="NCBI Taxonomy" id="75939"/>
    <lineage>
        <taxon>Eukaryota</taxon>
        <taxon>Metazoa</taxon>
        <taxon>Chordata</taxon>
        <taxon>Craniata</taxon>
        <taxon>Vertebrata</taxon>
        <taxon>Euteleostomi</taxon>
        <taxon>Actinopterygii</taxon>
        <taxon>Neopterygii</taxon>
        <taxon>Teleostei</taxon>
        <taxon>Protacanthopterygii</taxon>
        <taxon>Esociformes</taxon>
        <taxon>Umbridae</taxon>
        <taxon>Dallia</taxon>
    </lineage>
</organism>
<evidence type="ECO:0000313" key="2">
    <source>
        <dbReference type="Proteomes" id="UP001157502"/>
    </source>
</evidence>
<evidence type="ECO:0000313" key="1">
    <source>
        <dbReference type="EMBL" id="KAJ8007705.1"/>
    </source>
</evidence>
<proteinExistence type="predicted"/>
<comment type="caution">
    <text evidence="1">The sequence shown here is derived from an EMBL/GenBank/DDBJ whole genome shotgun (WGS) entry which is preliminary data.</text>
</comment>